<feature type="transmembrane region" description="Helical" evidence="1">
    <location>
        <begin position="20"/>
        <end position="43"/>
    </location>
</feature>
<dbReference type="Pfam" id="PF06966">
    <property type="entry name" value="DUF1295"/>
    <property type="match status" value="1"/>
</dbReference>
<comment type="caution">
    <text evidence="2">The sequence shown here is derived from an EMBL/GenBank/DDBJ whole genome shotgun (WGS) entry which is preliminary data.</text>
</comment>
<feature type="transmembrane region" description="Helical" evidence="1">
    <location>
        <begin position="64"/>
        <end position="84"/>
    </location>
</feature>
<accession>A0ABN9Q3C2</accession>
<dbReference type="Proteomes" id="UP001189429">
    <property type="component" value="Unassembled WGS sequence"/>
</dbReference>
<keyword evidence="3" id="KW-1185">Reference proteome</keyword>
<proteinExistence type="predicted"/>
<reference evidence="2" key="1">
    <citation type="submission" date="2023-10" db="EMBL/GenBank/DDBJ databases">
        <authorList>
            <person name="Chen Y."/>
            <person name="Shah S."/>
            <person name="Dougan E. K."/>
            <person name="Thang M."/>
            <person name="Chan C."/>
        </authorList>
    </citation>
    <scope>NUCLEOTIDE SEQUENCE [LARGE SCALE GENOMIC DNA]</scope>
</reference>
<keyword evidence="1" id="KW-0472">Membrane</keyword>
<evidence type="ECO:0000313" key="3">
    <source>
        <dbReference type="Proteomes" id="UP001189429"/>
    </source>
</evidence>
<protein>
    <submittedName>
        <fullName evidence="2">Uncharacterized protein</fullName>
    </submittedName>
</protein>
<sequence length="204" mass="22077">MADGGSWRTPFWRFWPLSAWPLLGLCCSGGLVKIVFAFGYGYASPSMAVQGLLAYVAHSDKRDTFVAAAALYAAYGLRLTWYLFRRQSSQSWLTSSHGQAIEARMAETPLLVKCNVVVFVSAVQQATLYVLDIICRWGPAARARRPAARAGLVVALAGLLLEAVADEQKLAAKALQPESCPSQAGSSAPCATRTTWARWCSGWA</sequence>
<name>A0ABN9Q3C2_9DINO</name>
<evidence type="ECO:0000313" key="2">
    <source>
        <dbReference type="EMBL" id="CAK0797652.1"/>
    </source>
</evidence>
<dbReference type="EMBL" id="CAUYUJ010001785">
    <property type="protein sequence ID" value="CAK0797652.1"/>
    <property type="molecule type" value="Genomic_DNA"/>
</dbReference>
<keyword evidence="1" id="KW-1133">Transmembrane helix</keyword>
<gene>
    <name evidence="2" type="ORF">PCOR1329_LOCUS6669</name>
</gene>
<dbReference type="InterPro" id="IPR010721">
    <property type="entry name" value="UstE-like"/>
</dbReference>
<organism evidence="2 3">
    <name type="scientific">Prorocentrum cordatum</name>
    <dbReference type="NCBI Taxonomy" id="2364126"/>
    <lineage>
        <taxon>Eukaryota</taxon>
        <taxon>Sar</taxon>
        <taxon>Alveolata</taxon>
        <taxon>Dinophyceae</taxon>
        <taxon>Prorocentrales</taxon>
        <taxon>Prorocentraceae</taxon>
        <taxon>Prorocentrum</taxon>
    </lineage>
</organism>
<evidence type="ECO:0000256" key="1">
    <source>
        <dbReference type="SAM" id="Phobius"/>
    </source>
</evidence>
<keyword evidence="1" id="KW-0812">Transmembrane</keyword>